<sequence>MAGNENGSARATKLAWVVGVGALHGTGAAVAQRFAKEGLTTVVTGRSPERLAEVVRAIEAAGGAALAAPGDVTNERDLIDILARIDSIGSLEAGVYNAGNARWAPTLELDSTTFEDAWRVCCFGGFVFGREVARSMLTRGRGTILFTGATASLRGRPQFAAFAAAKAGLRMVSQTLARELQPQGIHVAHVVIDGSIHGEKILTRVPELVDRKGPDGLLDIDAIADAYWYLHQQHRSAWTHELDLRPFAESF</sequence>
<organism evidence="1 2">
    <name type="scientific">Paraburkholderia humisilvae</name>
    <dbReference type="NCBI Taxonomy" id="627669"/>
    <lineage>
        <taxon>Bacteria</taxon>
        <taxon>Pseudomonadati</taxon>
        <taxon>Pseudomonadota</taxon>
        <taxon>Betaproteobacteria</taxon>
        <taxon>Burkholderiales</taxon>
        <taxon>Burkholderiaceae</taxon>
        <taxon>Paraburkholderia</taxon>
    </lineage>
</organism>
<dbReference type="Proteomes" id="UP000494363">
    <property type="component" value="Unassembled WGS sequence"/>
</dbReference>
<dbReference type="PANTHER" id="PTHR43431">
    <property type="entry name" value="OXIDOREDUCTASE, SHORT CHAIN DEHYDROGENASE/REDUCTASE FAMILY (AFU_ORTHOLOGUE AFUA_5G14000)"/>
    <property type="match status" value="1"/>
</dbReference>
<keyword evidence="2" id="KW-1185">Reference proteome</keyword>
<gene>
    <name evidence="1" type="ORF">LMG29542_02150</name>
</gene>
<dbReference type="PANTHER" id="PTHR43431:SF7">
    <property type="entry name" value="OXIDOREDUCTASE, SHORT CHAIN DEHYDROGENASE_REDUCTASE FAMILY (AFU_ORTHOLOGUE AFUA_5G14000)"/>
    <property type="match status" value="1"/>
</dbReference>
<dbReference type="SUPFAM" id="SSF51735">
    <property type="entry name" value="NAD(P)-binding Rossmann-fold domains"/>
    <property type="match status" value="1"/>
</dbReference>
<dbReference type="InterPro" id="IPR036291">
    <property type="entry name" value="NAD(P)-bd_dom_sf"/>
</dbReference>
<accession>A0A6J5DHQ4</accession>
<name>A0A6J5DHQ4_9BURK</name>
<dbReference type="Gene3D" id="3.40.50.720">
    <property type="entry name" value="NAD(P)-binding Rossmann-like Domain"/>
    <property type="match status" value="1"/>
</dbReference>
<proteinExistence type="predicted"/>
<dbReference type="EMBL" id="CADIKH010000008">
    <property type="protein sequence ID" value="CAB3753769.1"/>
    <property type="molecule type" value="Genomic_DNA"/>
</dbReference>
<reference evidence="1 2" key="1">
    <citation type="submission" date="2020-04" db="EMBL/GenBank/DDBJ databases">
        <authorList>
            <person name="De Canck E."/>
        </authorList>
    </citation>
    <scope>NUCLEOTIDE SEQUENCE [LARGE SCALE GENOMIC DNA]</scope>
    <source>
        <strain evidence="1 2">LMG 29542</strain>
    </source>
</reference>
<dbReference type="PRINTS" id="PR00081">
    <property type="entry name" value="GDHRDH"/>
</dbReference>
<evidence type="ECO:0000313" key="2">
    <source>
        <dbReference type="Proteomes" id="UP000494363"/>
    </source>
</evidence>
<protein>
    <recommendedName>
        <fullName evidence="3">Glucose 1-dehydrogenase</fullName>
    </recommendedName>
</protein>
<dbReference type="Pfam" id="PF00106">
    <property type="entry name" value="adh_short"/>
    <property type="match status" value="1"/>
</dbReference>
<dbReference type="RefSeq" id="WP_175226423.1">
    <property type="nucleotide sequence ID" value="NZ_CADIKH010000008.1"/>
</dbReference>
<dbReference type="AlphaFoldDB" id="A0A6J5DHQ4"/>
<evidence type="ECO:0008006" key="3">
    <source>
        <dbReference type="Google" id="ProtNLM"/>
    </source>
</evidence>
<dbReference type="InterPro" id="IPR002347">
    <property type="entry name" value="SDR_fam"/>
</dbReference>
<evidence type="ECO:0000313" key="1">
    <source>
        <dbReference type="EMBL" id="CAB3753769.1"/>
    </source>
</evidence>